<dbReference type="CDD" id="cd00712">
    <property type="entry name" value="AsnB"/>
    <property type="match status" value="1"/>
</dbReference>
<evidence type="ECO:0000256" key="7">
    <source>
        <dbReference type="ARBA" id="ARBA00048741"/>
    </source>
</evidence>
<dbReference type="PIRSF" id="PIRSF001589">
    <property type="entry name" value="Asn_synthetase_glu-h"/>
    <property type="match status" value="1"/>
</dbReference>
<gene>
    <name evidence="9" type="primary">asnB</name>
    <name evidence="9" type="ORF">QVH07_08260</name>
</gene>
<evidence type="ECO:0000256" key="1">
    <source>
        <dbReference type="ARBA" id="ARBA00005187"/>
    </source>
</evidence>
<keyword evidence="4" id="KW-0547">Nucleotide-binding</keyword>
<keyword evidence="10" id="KW-1185">Reference proteome</keyword>
<evidence type="ECO:0000259" key="8">
    <source>
        <dbReference type="PROSITE" id="PS51278"/>
    </source>
</evidence>
<evidence type="ECO:0000313" key="9">
    <source>
        <dbReference type="EMBL" id="MDN3204138.1"/>
    </source>
</evidence>
<dbReference type="InterPro" id="IPR033738">
    <property type="entry name" value="AsnB_N"/>
</dbReference>
<evidence type="ECO:0000256" key="5">
    <source>
        <dbReference type="ARBA" id="ARBA00022840"/>
    </source>
</evidence>
<keyword evidence="6" id="KW-0315">Glutamine amidotransferase</keyword>
<organism evidence="9 10">
    <name type="scientific">Algoriphagus sediminis</name>
    <dbReference type="NCBI Taxonomy" id="3057113"/>
    <lineage>
        <taxon>Bacteria</taxon>
        <taxon>Pseudomonadati</taxon>
        <taxon>Bacteroidota</taxon>
        <taxon>Cytophagia</taxon>
        <taxon>Cytophagales</taxon>
        <taxon>Cyclobacteriaceae</taxon>
        <taxon>Algoriphagus</taxon>
    </lineage>
</organism>
<dbReference type="InterPro" id="IPR029055">
    <property type="entry name" value="Ntn_hydrolases_N"/>
</dbReference>
<dbReference type="SUPFAM" id="SSF52402">
    <property type="entry name" value="Adenine nucleotide alpha hydrolases-like"/>
    <property type="match status" value="1"/>
</dbReference>
<reference evidence="9" key="1">
    <citation type="submission" date="2023-06" db="EMBL/GenBank/DDBJ databases">
        <title>Robiginitalea aurantiacus sp. nov. and Algoriphagus sediminis sp. nov., isolated from coastal sediment.</title>
        <authorList>
            <person name="Zhou Z.Y."/>
            <person name="An J."/>
            <person name="Jia Y.W."/>
            <person name="Du Z.J."/>
        </authorList>
    </citation>
    <scope>NUCLEOTIDE SEQUENCE</scope>
    <source>
        <strain evidence="9">C2-7</strain>
    </source>
</reference>
<proteinExistence type="inferred from homology"/>
<comment type="catalytic activity">
    <reaction evidence="7">
        <text>L-aspartate + L-glutamine + ATP + H2O = L-asparagine + L-glutamate + AMP + diphosphate + H(+)</text>
        <dbReference type="Rhea" id="RHEA:12228"/>
        <dbReference type="ChEBI" id="CHEBI:15377"/>
        <dbReference type="ChEBI" id="CHEBI:15378"/>
        <dbReference type="ChEBI" id="CHEBI:29985"/>
        <dbReference type="ChEBI" id="CHEBI:29991"/>
        <dbReference type="ChEBI" id="CHEBI:30616"/>
        <dbReference type="ChEBI" id="CHEBI:33019"/>
        <dbReference type="ChEBI" id="CHEBI:58048"/>
        <dbReference type="ChEBI" id="CHEBI:58359"/>
        <dbReference type="ChEBI" id="CHEBI:456215"/>
        <dbReference type="EC" id="6.3.5.4"/>
    </reaction>
</comment>
<dbReference type="Pfam" id="PF13537">
    <property type="entry name" value="GATase_7"/>
    <property type="match status" value="1"/>
</dbReference>
<accession>A0ABT7YC88</accession>
<evidence type="ECO:0000256" key="3">
    <source>
        <dbReference type="ARBA" id="ARBA00012737"/>
    </source>
</evidence>
<dbReference type="GO" id="GO:0004066">
    <property type="term" value="F:asparagine synthase (glutamine-hydrolyzing) activity"/>
    <property type="evidence" value="ECO:0007669"/>
    <property type="project" value="UniProtKB-EC"/>
</dbReference>
<feature type="domain" description="Glutamine amidotransferase type-2" evidence="8">
    <location>
        <begin position="2"/>
        <end position="209"/>
    </location>
</feature>
<dbReference type="SUPFAM" id="SSF56235">
    <property type="entry name" value="N-terminal nucleophile aminohydrolases (Ntn hydrolases)"/>
    <property type="match status" value="1"/>
</dbReference>
<dbReference type="RefSeq" id="WP_289999692.1">
    <property type="nucleotide sequence ID" value="NZ_JAUEPH010000003.1"/>
</dbReference>
<dbReference type="PANTHER" id="PTHR43284:SF1">
    <property type="entry name" value="ASPARAGINE SYNTHETASE"/>
    <property type="match status" value="1"/>
</dbReference>
<sequence>MCGIHLIWGQGAKEENLRILLESSFHRGPDHQDLCSPWPGLWIGVNRLRISDPTPKADQPFWTKDGHSLIIWNGEIYNHRELRSLLETMGKDFESNSDTEVLITWLRSFGVKGLSKLKGMFSLILVDVMTKSILVARDPSGEKPLYYQHSQDSLCISSSVSGINKIWPSDLDMASVENYAFLRSARRGHTFYKRIQEWKPNRFSQISNPGTFRFDPLPHEEESDTNSFEKILDRVVERQFDSDVPKGVLLSGGADSSLLYSHWYQKTGKALPAFTFAAEKKYQKKYDDIHWVRNLTDLFPAELHEVSIDQHSFAKHFEDYVANLDEPVGDSAGFLLWMLGKEAKNQGIKVLISGAGADELWGGYRRHDAFEKYLKNKRLYLFLKSTLSWMPLTRSYSKFFDSIHESEERTFLNFSALRPVPSYIFQDYYRIFDQGLDPYRKALDFDRRVYLVEDVLKVQDQALMAHGIEGRSPYLDSDFLSLWKQSPNRDLKAKRGIKELLLKYDLGQIANRKKLGFGLPLEEWFQEGESFAKKAFQSIKELENRLGETLPSPISEISQRPGYFVKSDFLMLYNLFLFSEWVNLRKK</sequence>
<dbReference type="InterPro" id="IPR006426">
    <property type="entry name" value="Asn_synth_AEB"/>
</dbReference>
<dbReference type="NCBIfam" id="TIGR01536">
    <property type="entry name" value="asn_synth_AEB"/>
    <property type="match status" value="1"/>
</dbReference>
<dbReference type="InterPro" id="IPR014729">
    <property type="entry name" value="Rossmann-like_a/b/a_fold"/>
</dbReference>
<dbReference type="EC" id="6.3.5.4" evidence="3"/>
<name>A0ABT7YC88_9BACT</name>
<dbReference type="Gene3D" id="3.60.20.10">
    <property type="entry name" value="Glutamine Phosphoribosylpyrophosphate, subunit 1, domain 1"/>
    <property type="match status" value="1"/>
</dbReference>
<dbReference type="InterPro" id="IPR001962">
    <property type="entry name" value="Asn_synthase"/>
</dbReference>
<evidence type="ECO:0000256" key="6">
    <source>
        <dbReference type="ARBA" id="ARBA00022962"/>
    </source>
</evidence>
<comment type="similarity">
    <text evidence="2">Belongs to the asparagine synthetase family.</text>
</comment>
<dbReference type="PROSITE" id="PS51278">
    <property type="entry name" value="GATASE_TYPE_2"/>
    <property type="match status" value="1"/>
</dbReference>
<dbReference type="Gene3D" id="3.40.50.620">
    <property type="entry name" value="HUPs"/>
    <property type="match status" value="1"/>
</dbReference>
<comment type="caution">
    <text evidence="9">The sequence shown here is derived from an EMBL/GenBank/DDBJ whole genome shotgun (WGS) entry which is preliminary data.</text>
</comment>
<protein>
    <recommendedName>
        <fullName evidence="3">asparagine synthase (glutamine-hydrolyzing)</fullName>
        <ecNumber evidence="3">6.3.5.4</ecNumber>
    </recommendedName>
</protein>
<dbReference type="PANTHER" id="PTHR43284">
    <property type="entry name" value="ASPARAGINE SYNTHETASE (GLUTAMINE-HYDROLYZING)"/>
    <property type="match status" value="1"/>
</dbReference>
<dbReference type="CDD" id="cd01991">
    <property type="entry name" value="Asn_synthase_B_C"/>
    <property type="match status" value="1"/>
</dbReference>
<dbReference type="Proteomes" id="UP001171916">
    <property type="component" value="Unassembled WGS sequence"/>
</dbReference>
<dbReference type="InterPro" id="IPR051786">
    <property type="entry name" value="ASN_synthetase/amidase"/>
</dbReference>
<evidence type="ECO:0000256" key="2">
    <source>
        <dbReference type="ARBA" id="ARBA00005752"/>
    </source>
</evidence>
<evidence type="ECO:0000313" key="10">
    <source>
        <dbReference type="Proteomes" id="UP001171916"/>
    </source>
</evidence>
<dbReference type="EMBL" id="JAUEPH010000003">
    <property type="protein sequence ID" value="MDN3204138.1"/>
    <property type="molecule type" value="Genomic_DNA"/>
</dbReference>
<dbReference type="InterPro" id="IPR017932">
    <property type="entry name" value="GATase_2_dom"/>
</dbReference>
<dbReference type="Pfam" id="PF00733">
    <property type="entry name" value="Asn_synthase"/>
    <property type="match status" value="1"/>
</dbReference>
<comment type="pathway">
    <text evidence="1">Amino-acid biosynthesis; L-asparagine biosynthesis; L-asparagine from L-aspartate (L-Gln route): step 1/1.</text>
</comment>
<evidence type="ECO:0000256" key="4">
    <source>
        <dbReference type="ARBA" id="ARBA00022741"/>
    </source>
</evidence>
<keyword evidence="5" id="KW-0067">ATP-binding</keyword>
<keyword evidence="9" id="KW-0436">Ligase</keyword>